<dbReference type="GO" id="GO:0000978">
    <property type="term" value="F:RNA polymerase II cis-regulatory region sequence-specific DNA binding"/>
    <property type="evidence" value="ECO:0007669"/>
    <property type="project" value="InterPro"/>
</dbReference>
<feature type="domain" description="E2F/DP family winged-helix DNA-binding" evidence="7">
    <location>
        <begin position="12"/>
        <end position="77"/>
    </location>
</feature>
<dbReference type="OrthoDB" id="5318at2759"/>
<keyword evidence="9" id="KW-1185">Reference proteome</keyword>
<protein>
    <recommendedName>
        <fullName evidence="7">E2F/DP family winged-helix DNA-binding domain-containing protein</fullName>
    </recommendedName>
</protein>
<dbReference type="GO" id="GO:0000981">
    <property type="term" value="F:DNA-binding transcription factor activity, RNA polymerase II-specific"/>
    <property type="evidence" value="ECO:0007669"/>
    <property type="project" value="TreeGrafter"/>
</dbReference>
<dbReference type="InterPro" id="IPR015633">
    <property type="entry name" value="E2F"/>
</dbReference>
<evidence type="ECO:0000256" key="3">
    <source>
        <dbReference type="ARBA" id="ARBA00023125"/>
    </source>
</evidence>
<dbReference type="InterPro" id="IPR003316">
    <property type="entry name" value="E2F_WHTH_DNA-bd_dom"/>
</dbReference>
<evidence type="ECO:0000256" key="6">
    <source>
        <dbReference type="SAM" id="MobiDB-lite"/>
    </source>
</evidence>
<dbReference type="GO" id="GO:0090575">
    <property type="term" value="C:RNA polymerase II transcription regulator complex"/>
    <property type="evidence" value="ECO:0007669"/>
    <property type="project" value="TreeGrafter"/>
</dbReference>
<comment type="similarity">
    <text evidence="1 5">Belongs to the E2F/DP family.</text>
</comment>
<dbReference type="GeneID" id="94830816"/>
<reference evidence="8" key="1">
    <citation type="submission" date="2016-10" db="EMBL/GenBank/DDBJ databases">
        <authorList>
            <person name="Benchimol M."/>
            <person name="Almeida L.G."/>
            <person name="Vasconcelos A.T."/>
            <person name="Perreira-Neves A."/>
            <person name="Rosa I.A."/>
            <person name="Tasca T."/>
            <person name="Bogo M.R."/>
            <person name="de Souza W."/>
        </authorList>
    </citation>
    <scope>NUCLEOTIDE SEQUENCE [LARGE SCALE GENOMIC DNA]</scope>
    <source>
        <strain evidence="8">K</strain>
    </source>
</reference>
<dbReference type="InterPro" id="IPR036390">
    <property type="entry name" value="WH_DNA-bd_sf"/>
</dbReference>
<comment type="caution">
    <text evidence="8">The sequence shown here is derived from an EMBL/GenBank/DDBJ whole genome shotgun (WGS) entry which is preliminary data.</text>
</comment>
<dbReference type="Proteomes" id="UP000179807">
    <property type="component" value="Unassembled WGS sequence"/>
</dbReference>
<name>A0A1J4J6H5_9EUKA</name>
<sequence length="263" mass="30349">MKCRSLSVFLIPTNDSFRCSIRNFVNRVKMDKFPVYTMTQMCSDFGFHKRRLYDAINVFEAIGCCKKTSVDTIIWNGVKLIPEFLEKSYREDFLFNDDKTDLDVLFNNKTSISISHLTVAFIMCFLAMETQSLNIKKIASFLSMNNGRTKTTLCKLYQITHILDSLDVIEKSSIPGEVTLLRPYYTDFTEFSANINTLSSVTIEHDDNIDNPLSLKNLLSRSTRNIIRIRRNTFNKASLEMKNNLEKKQIPPTPGHLEAKNIR</sequence>
<dbReference type="PANTHER" id="PTHR12081:SF18">
    <property type="entry name" value="TRANSCRIPTION FACTOR E2F2-RELATED"/>
    <property type="match status" value="1"/>
</dbReference>
<dbReference type="Pfam" id="PF02319">
    <property type="entry name" value="WHD_E2F_TDP"/>
    <property type="match status" value="1"/>
</dbReference>
<evidence type="ECO:0000256" key="5">
    <source>
        <dbReference type="RuleBase" id="RU003796"/>
    </source>
</evidence>
<dbReference type="RefSeq" id="XP_068346912.1">
    <property type="nucleotide sequence ID" value="XM_068496112.1"/>
</dbReference>
<dbReference type="EMBL" id="MLAK01001371">
    <property type="protein sequence ID" value="OHS93775.1"/>
    <property type="molecule type" value="Genomic_DNA"/>
</dbReference>
<feature type="region of interest" description="Disordered" evidence="6">
    <location>
        <begin position="244"/>
        <end position="263"/>
    </location>
</feature>
<keyword evidence="5" id="KW-0539">Nucleus</keyword>
<organism evidence="8 9">
    <name type="scientific">Tritrichomonas foetus</name>
    <dbReference type="NCBI Taxonomy" id="1144522"/>
    <lineage>
        <taxon>Eukaryota</taxon>
        <taxon>Metamonada</taxon>
        <taxon>Parabasalia</taxon>
        <taxon>Tritrichomonadida</taxon>
        <taxon>Tritrichomonadidae</taxon>
        <taxon>Tritrichomonas</taxon>
    </lineage>
</organism>
<evidence type="ECO:0000256" key="1">
    <source>
        <dbReference type="ARBA" id="ARBA00010940"/>
    </source>
</evidence>
<evidence type="ECO:0000313" key="8">
    <source>
        <dbReference type="EMBL" id="OHS93775.1"/>
    </source>
</evidence>
<evidence type="ECO:0000256" key="2">
    <source>
        <dbReference type="ARBA" id="ARBA00023015"/>
    </source>
</evidence>
<evidence type="ECO:0000256" key="4">
    <source>
        <dbReference type="ARBA" id="ARBA00023163"/>
    </source>
</evidence>
<dbReference type="SUPFAM" id="SSF46785">
    <property type="entry name" value="Winged helix' DNA-binding domain"/>
    <property type="match status" value="1"/>
</dbReference>
<gene>
    <name evidence="8" type="ORF">TRFO_11576</name>
</gene>
<dbReference type="SMART" id="SM01372">
    <property type="entry name" value="E2F_TDP"/>
    <property type="match status" value="1"/>
</dbReference>
<keyword evidence="2 5" id="KW-0805">Transcription regulation</keyword>
<dbReference type="PANTHER" id="PTHR12081">
    <property type="entry name" value="TRANSCRIPTION FACTOR E2F"/>
    <property type="match status" value="1"/>
</dbReference>
<comment type="subcellular location">
    <subcellularLocation>
        <location evidence="5">Nucleus</location>
    </subcellularLocation>
</comment>
<proteinExistence type="inferred from homology"/>
<dbReference type="AlphaFoldDB" id="A0A1J4J6H5"/>
<keyword evidence="3 5" id="KW-0238">DNA-binding</keyword>
<evidence type="ECO:0000313" key="9">
    <source>
        <dbReference type="Proteomes" id="UP000179807"/>
    </source>
</evidence>
<keyword evidence="4 5" id="KW-0804">Transcription</keyword>
<dbReference type="InterPro" id="IPR036388">
    <property type="entry name" value="WH-like_DNA-bd_sf"/>
</dbReference>
<evidence type="ECO:0000259" key="7">
    <source>
        <dbReference type="SMART" id="SM01372"/>
    </source>
</evidence>
<accession>A0A1J4J6H5</accession>
<dbReference type="Gene3D" id="1.10.10.10">
    <property type="entry name" value="Winged helix-like DNA-binding domain superfamily/Winged helix DNA-binding domain"/>
    <property type="match status" value="2"/>
</dbReference>
<dbReference type="VEuPathDB" id="TrichDB:TRFO_11576"/>